<dbReference type="InterPro" id="IPR002347">
    <property type="entry name" value="SDR_fam"/>
</dbReference>
<evidence type="ECO:0000256" key="2">
    <source>
        <dbReference type="ARBA" id="ARBA00023002"/>
    </source>
</evidence>
<dbReference type="OrthoDB" id="9786435at2"/>
<comment type="caution">
    <text evidence="3">The sequence shown here is derived from an EMBL/GenBank/DDBJ whole genome shotgun (WGS) entry which is preliminary data.</text>
</comment>
<dbReference type="AlphaFoldDB" id="H0E6H8"/>
<dbReference type="CDD" id="cd05233">
    <property type="entry name" value="SDR_c"/>
    <property type="match status" value="1"/>
</dbReference>
<comment type="similarity">
    <text evidence="1">Belongs to the short-chain dehydrogenases/reductases (SDR) family.</text>
</comment>
<organism evidence="3 4">
    <name type="scientific">Patulibacter medicamentivorans</name>
    <dbReference type="NCBI Taxonomy" id="1097667"/>
    <lineage>
        <taxon>Bacteria</taxon>
        <taxon>Bacillati</taxon>
        <taxon>Actinomycetota</taxon>
        <taxon>Thermoleophilia</taxon>
        <taxon>Solirubrobacterales</taxon>
        <taxon>Patulibacteraceae</taxon>
        <taxon>Patulibacter</taxon>
    </lineage>
</organism>
<dbReference type="FunFam" id="3.40.50.720:FF:000084">
    <property type="entry name" value="Short-chain dehydrogenase reductase"/>
    <property type="match status" value="1"/>
</dbReference>
<dbReference type="PANTHER" id="PTHR24321:SF8">
    <property type="entry name" value="ESTRADIOL 17-BETA-DEHYDROGENASE 8-RELATED"/>
    <property type="match status" value="1"/>
</dbReference>
<dbReference type="PRINTS" id="PR00080">
    <property type="entry name" value="SDRFAMILY"/>
</dbReference>
<evidence type="ECO:0000313" key="4">
    <source>
        <dbReference type="Proteomes" id="UP000005143"/>
    </source>
</evidence>
<dbReference type="PROSITE" id="PS00061">
    <property type="entry name" value="ADH_SHORT"/>
    <property type="match status" value="1"/>
</dbReference>
<dbReference type="EC" id="1.1.1.100" evidence="3"/>
<dbReference type="SUPFAM" id="SSF51735">
    <property type="entry name" value="NAD(P)-binding Rossmann-fold domains"/>
    <property type="match status" value="1"/>
</dbReference>
<proteinExistence type="inferred from homology"/>
<dbReference type="InterPro" id="IPR020904">
    <property type="entry name" value="Sc_DH/Rdtase_CS"/>
</dbReference>
<protein>
    <submittedName>
        <fullName evidence="3">3-oxoacyl-[acyl-carrier protein] reductase</fullName>
        <ecNumber evidence="3">1.1.1.100</ecNumber>
    </submittedName>
</protein>
<accession>H0E6H8</accession>
<dbReference type="PATRIC" id="fig|1097667.3.peg.2409"/>
<gene>
    <name evidence="3" type="ORF">PAI11_24280</name>
</gene>
<dbReference type="Proteomes" id="UP000005143">
    <property type="component" value="Unassembled WGS sequence"/>
</dbReference>
<keyword evidence="4" id="KW-1185">Reference proteome</keyword>
<name>H0E6H8_9ACTN</name>
<evidence type="ECO:0000313" key="3">
    <source>
        <dbReference type="EMBL" id="EHN10719.1"/>
    </source>
</evidence>
<evidence type="ECO:0000256" key="1">
    <source>
        <dbReference type="ARBA" id="ARBA00006484"/>
    </source>
</evidence>
<dbReference type="PRINTS" id="PR00081">
    <property type="entry name" value="GDHRDH"/>
</dbReference>
<reference evidence="3 4" key="1">
    <citation type="journal article" date="2013" name="Biodegradation">
        <title>Quantitative proteomic analysis of ibuprofen-degrading Patulibacter sp. strain I11.</title>
        <authorList>
            <person name="Almeida B."/>
            <person name="Kjeldal H."/>
            <person name="Lolas I."/>
            <person name="Knudsen A.D."/>
            <person name="Carvalho G."/>
            <person name="Nielsen K.L."/>
            <person name="Barreto Crespo M.T."/>
            <person name="Stensballe A."/>
            <person name="Nielsen J.L."/>
        </authorList>
    </citation>
    <scope>NUCLEOTIDE SEQUENCE [LARGE SCALE GENOMIC DNA]</scope>
    <source>
        <strain evidence="3 4">I11</strain>
    </source>
</reference>
<dbReference type="EMBL" id="AGUD01000204">
    <property type="protein sequence ID" value="EHN10719.1"/>
    <property type="molecule type" value="Genomic_DNA"/>
</dbReference>
<dbReference type="Pfam" id="PF13561">
    <property type="entry name" value="adh_short_C2"/>
    <property type="match status" value="1"/>
</dbReference>
<dbReference type="Gene3D" id="3.40.50.720">
    <property type="entry name" value="NAD(P)-binding Rossmann-like Domain"/>
    <property type="match status" value="1"/>
</dbReference>
<dbReference type="InterPro" id="IPR036291">
    <property type="entry name" value="NAD(P)-bd_dom_sf"/>
</dbReference>
<dbReference type="PANTHER" id="PTHR24321">
    <property type="entry name" value="DEHYDROGENASES, SHORT CHAIN"/>
    <property type="match status" value="1"/>
</dbReference>
<dbReference type="GO" id="GO:0004316">
    <property type="term" value="F:3-oxoacyl-[acyl-carrier-protein] reductase (NADPH) activity"/>
    <property type="evidence" value="ECO:0007669"/>
    <property type="project" value="UniProtKB-EC"/>
</dbReference>
<sequence>MSASPSGRFAGKVVMIVGAARGVGLATAQAFAREGASLSLADIDPAVEQVAGQLGDVDGERVAARRVDVTDAAQCQALAAATVERFGRIDVLAVVSGVLQKTARISDLPIEEFDRVLAVNTKGPLLMAQAVLPQMRQQGGGRIVNVASWFAYNGHAYFGGYCASKFALRAITQAIAEEEAENGITANCVSPGNVDTEMHRRALREEAESRGITAEEMKEIEWAKIPLGHACPPEDIADAIVFLGSDQSRYMTGASLDVNGGVLLR</sequence>
<keyword evidence="2 3" id="KW-0560">Oxidoreductase</keyword>
<dbReference type="RefSeq" id="WP_007575372.1">
    <property type="nucleotide sequence ID" value="NZ_AGUD01000204.1"/>
</dbReference>